<evidence type="ECO:0000313" key="1">
    <source>
        <dbReference type="Proteomes" id="UP000887579"/>
    </source>
</evidence>
<reference evidence="2" key="1">
    <citation type="submission" date="2022-11" db="UniProtKB">
        <authorList>
            <consortium name="WormBaseParasite"/>
        </authorList>
    </citation>
    <scope>IDENTIFICATION</scope>
</reference>
<accession>A0AC34FBZ1</accession>
<dbReference type="WBParaSite" id="ES5_v2.g14264.t1">
    <property type="protein sequence ID" value="ES5_v2.g14264.t1"/>
    <property type="gene ID" value="ES5_v2.g14264"/>
</dbReference>
<dbReference type="Proteomes" id="UP000887579">
    <property type="component" value="Unplaced"/>
</dbReference>
<proteinExistence type="predicted"/>
<sequence length="104" mass="11723">MNIQAIIFSFVFVIGALLVLVSIQESSIKSENRLSDKTIAGLKWSGGVITLIGFIGLAYTFGEIIYRQRQKEINGHKRKWERQIIERHEKSRAQTAATFTASPV</sequence>
<evidence type="ECO:0000313" key="2">
    <source>
        <dbReference type="WBParaSite" id="ES5_v2.g14264.t1"/>
    </source>
</evidence>
<name>A0AC34FBZ1_9BILA</name>
<organism evidence="1 2">
    <name type="scientific">Panagrolaimus sp. ES5</name>
    <dbReference type="NCBI Taxonomy" id="591445"/>
    <lineage>
        <taxon>Eukaryota</taxon>
        <taxon>Metazoa</taxon>
        <taxon>Ecdysozoa</taxon>
        <taxon>Nematoda</taxon>
        <taxon>Chromadorea</taxon>
        <taxon>Rhabditida</taxon>
        <taxon>Tylenchina</taxon>
        <taxon>Panagrolaimomorpha</taxon>
        <taxon>Panagrolaimoidea</taxon>
        <taxon>Panagrolaimidae</taxon>
        <taxon>Panagrolaimus</taxon>
    </lineage>
</organism>
<protein>
    <submittedName>
        <fullName evidence="2">Uncharacterized protein</fullName>
    </submittedName>
</protein>